<keyword evidence="9" id="KW-1185">Reference proteome</keyword>
<dbReference type="PROSITE" id="PS50111">
    <property type="entry name" value="CHEMOTAXIS_TRANSDUC_2"/>
    <property type="match status" value="1"/>
</dbReference>
<keyword evidence="2 4" id="KW-0807">Transducer</keyword>
<comment type="caution">
    <text evidence="8">The sequence shown here is derived from an EMBL/GenBank/DDBJ whole genome shotgun (WGS) entry which is preliminary data.</text>
</comment>
<proteinExistence type="inferred from homology"/>
<evidence type="ECO:0000259" key="7">
    <source>
        <dbReference type="PROSITE" id="PS50112"/>
    </source>
</evidence>
<dbReference type="Gene3D" id="3.30.450.20">
    <property type="entry name" value="PAS domain"/>
    <property type="match status" value="1"/>
</dbReference>
<keyword evidence="5" id="KW-1133">Transmembrane helix</keyword>
<dbReference type="PANTHER" id="PTHR32089:SF52">
    <property type="entry name" value="CHEMOTAXIS SIGNAL TRANSDUCTION SYSTEM METHYL ACCEPTING SENSORY TRANSDUCER WITH PAS SENSORY DOMAIN"/>
    <property type="match status" value="1"/>
</dbReference>
<evidence type="ECO:0000313" key="9">
    <source>
        <dbReference type="Proteomes" id="UP000006334"/>
    </source>
</evidence>
<keyword evidence="5" id="KW-0472">Membrane</keyword>
<dbReference type="SMART" id="SM00086">
    <property type="entry name" value="PAC"/>
    <property type="match status" value="1"/>
</dbReference>
<dbReference type="Pfam" id="PF00015">
    <property type="entry name" value="MCPsignal"/>
    <property type="match status" value="1"/>
</dbReference>
<name>K6Y565_9ALTE</name>
<dbReference type="STRING" id="1127673.GLIP_0736"/>
<dbReference type="NCBIfam" id="TIGR00229">
    <property type="entry name" value="sensory_box"/>
    <property type="match status" value="1"/>
</dbReference>
<evidence type="ECO:0000256" key="5">
    <source>
        <dbReference type="SAM" id="Phobius"/>
    </source>
</evidence>
<keyword evidence="8" id="KW-0675">Receptor</keyword>
<evidence type="ECO:0000313" key="8">
    <source>
        <dbReference type="EMBL" id="GAC13382.1"/>
    </source>
</evidence>
<comment type="subcellular location">
    <subcellularLocation>
        <location evidence="1">Membrane</location>
    </subcellularLocation>
</comment>
<keyword evidence="5" id="KW-0812">Transmembrane</keyword>
<dbReference type="OrthoDB" id="5675566at2"/>
<accession>K6Y565</accession>
<protein>
    <submittedName>
        <fullName evidence="8">Aerotaxis receptor</fullName>
    </submittedName>
</protein>
<dbReference type="CDD" id="cd11386">
    <property type="entry name" value="MCP_signal"/>
    <property type="match status" value="1"/>
</dbReference>
<dbReference type="SUPFAM" id="SSF58104">
    <property type="entry name" value="Methyl-accepting chemotaxis protein (MCP) signaling domain"/>
    <property type="match status" value="1"/>
</dbReference>
<dbReference type="CDD" id="cd00130">
    <property type="entry name" value="PAS"/>
    <property type="match status" value="1"/>
</dbReference>
<dbReference type="InterPro" id="IPR004089">
    <property type="entry name" value="MCPsignal_dom"/>
</dbReference>
<evidence type="ECO:0000259" key="6">
    <source>
        <dbReference type="PROSITE" id="PS50111"/>
    </source>
</evidence>
<dbReference type="SMART" id="SM00283">
    <property type="entry name" value="MA"/>
    <property type="match status" value="1"/>
</dbReference>
<evidence type="ECO:0000256" key="3">
    <source>
        <dbReference type="ARBA" id="ARBA00029447"/>
    </source>
</evidence>
<dbReference type="SUPFAM" id="SSF55785">
    <property type="entry name" value="PYP-like sensor domain (PAS domain)"/>
    <property type="match status" value="1"/>
</dbReference>
<evidence type="ECO:0000256" key="1">
    <source>
        <dbReference type="ARBA" id="ARBA00004370"/>
    </source>
</evidence>
<dbReference type="RefSeq" id="WP_008843202.1">
    <property type="nucleotide sequence ID" value="NZ_BAEN01000020.1"/>
</dbReference>
<feature type="domain" description="Methyl-accepting transducer" evidence="6">
    <location>
        <begin position="241"/>
        <end position="477"/>
    </location>
</feature>
<dbReference type="InterPro" id="IPR035965">
    <property type="entry name" value="PAS-like_dom_sf"/>
</dbReference>
<evidence type="ECO:0000256" key="2">
    <source>
        <dbReference type="ARBA" id="ARBA00023224"/>
    </source>
</evidence>
<dbReference type="PANTHER" id="PTHR32089">
    <property type="entry name" value="METHYL-ACCEPTING CHEMOTAXIS PROTEIN MCPB"/>
    <property type="match status" value="1"/>
</dbReference>
<dbReference type="InterPro" id="IPR013655">
    <property type="entry name" value="PAS_fold_3"/>
</dbReference>
<gene>
    <name evidence="8" type="primary">aer</name>
    <name evidence="8" type="ORF">GLIP_0736</name>
</gene>
<feature type="transmembrane region" description="Helical" evidence="5">
    <location>
        <begin position="153"/>
        <end position="185"/>
    </location>
</feature>
<evidence type="ECO:0000256" key="4">
    <source>
        <dbReference type="PROSITE-ProRule" id="PRU00284"/>
    </source>
</evidence>
<dbReference type="Proteomes" id="UP000006334">
    <property type="component" value="Unassembled WGS sequence"/>
</dbReference>
<dbReference type="Gene3D" id="1.10.287.950">
    <property type="entry name" value="Methyl-accepting chemotaxis protein"/>
    <property type="match status" value="1"/>
</dbReference>
<dbReference type="PROSITE" id="PS50112">
    <property type="entry name" value="PAS"/>
    <property type="match status" value="1"/>
</dbReference>
<dbReference type="Pfam" id="PF08447">
    <property type="entry name" value="PAS_3"/>
    <property type="match status" value="1"/>
</dbReference>
<sequence>MGKRNQNLIDQEVTFAPDEELVSVTDLRGVVTYSNDKFCEVAGFTREELVGKNHNIVRHPDMPKAAFADLWSKLKAKQAWRGAVKNRCKDGRYYWVDAYVTPVYEDGNLTGFQSVRRYLKPEYRKRAEALYKKINNGEKADSKWSLSMSVKQGIYLAVAIAACLLTIFASPYFALLLIALPYLIFKEELFGLHQYLNKSQQKYDSVSRFVFSGTGVISIADFPSKMHEGAIRTIIGRVIDSSTSLYDVVVELKKAAEKATLGVEKETAEVYQVSTAIEEMGASIQEVANNVTLTSQKIEVANQGCEKATKAMTETMQKVSKLADDVESSANASGQLAEEAQRIGNVMSEIQGIADQTNLLALNAAIEAARAGEHGRGFAVVADEVRALSSRTHSATEQIQTSINEIQSTLLTWAKSMNEGKDAAIECVADTRQSRELIEGVYQQISEISGLAFQISTAAEQQTLVSQEVNKSILNVSAASQENLEQVNFVKDASNDINAKAKVLASLGLTFG</sequence>
<comment type="similarity">
    <text evidence="3">Belongs to the methyl-accepting chemotaxis (MCP) protein family.</text>
</comment>
<dbReference type="EMBL" id="BAEN01000020">
    <property type="protein sequence ID" value="GAC13382.1"/>
    <property type="molecule type" value="Genomic_DNA"/>
</dbReference>
<feature type="domain" description="PAS" evidence="7">
    <location>
        <begin position="22"/>
        <end position="61"/>
    </location>
</feature>
<dbReference type="GO" id="GO:0006935">
    <property type="term" value="P:chemotaxis"/>
    <property type="evidence" value="ECO:0007669"/>
    <property type="project" value="UniProtKB-ARBA"/>
</dbReference>
<dbReference type="GO" id="GO:0016020">
    <property type="term" value="C:membrane"/>
    <property type="evidence" value="ECO:0007669"/>
    <property type="project" value="UniProtKB-SubCell"/>
</dbReference>
<dbReference type="eggNOG" id="COG0840">
    <property type="taxonomic scope" value="Bacteria"/>
</dbReference>
<organism evidence="8 9">
    <name type="scientific">Aliiglaciecola lipolytica E3</name>
    <dbReference type="NCBI Taxonomy" id="1127673"/>
    <lineage>
        <taxon>Bacteria</taxon>
        <taxon>Pseudomonadati</taxon>
        <taxon>Pseudomonadota</taxon>
        <taxon>Gammaproteobacteria</taxon>
        <taxon>Alteromonadales</taxon>
        <taxon>Alteromonadaceae</taxon>
        <taxon>Aliiglaciecola</taxon>
    </lineage>
</organism>
<dbReference type="InterPro" id="IPR000014">
    <property type="entry name" value="PAS"/>
</dbReference>
<dbReference type="GO" id="GO:0007165">
    <property type="term" value="P:signal transduction"/>
    <property type="evidence" value="ECO:0007669"/>
    <property type="project" value="UniProtKB-KW"/>
</dbReference>
<dbReference type="InterPro" id="IPR001610">
    <property type="entry name" value="PAC"/>
</dbReference>
<dbReference type="AlphaFoldDB" id="K6Y565"/>
<dbReference type="FunFam" id="1.10.287.950:FF:000001">
    <property type="entry name" value="Methyl-accepting chemotaxis sensory transducer"/>
    <property type="match status" value="1"/>
</dbReference>
<reference evidence="8 9" key="1">
    <citation type="journal article" date="2017" name="Antonie Van Leeuwenhoek">
        <title>Rhizobium rhizosphaerae sp. nov., a novel species isolated from rice rhizosphere.</title>
        <authorList>
            <person name="Zhao J.J."/>
            <person name="Zhang J."/>
            <person name="Zhang R.J."/>
            <person name="Zhang C.W."/>
            <person name="Yin H.Q."/>
            <person name="Zhang X.X."/>
        </authorList>
    </citation>
    <scope>NUCLEOTIDE SEQUENCE [LARGE SCALE GENOMIC DNA]</scope>
    <source>
        <strain evidence="8 9">E3</strain>
    </source>
</reference>